<dbReference type="AlphaFoldDB" id="A0A2K3LVJ4"/>
<comment type="caution">
    <text evidence="1">The sequence shown here is derived from an EMBL/GenBank/DDBJ whole genome shotgun (WGS) entry which is preliminary data.</text>
</comment>
<sequence>MYKVLAKILANRLKSVIDKVISKTQSPVIKGRQIMDDILIANEAVDDAKKCKKELLLFKVDNGLMRVVEHLVGGKLFIALGVGMRRERGVGLVKTLLGWGVGDNDWRRCLFAWKEELWGKCCVVLTNDVMQVDNLDE</sequence>
<dbReference type="GO" id="GO:0016301">
    <property type="term" value="F:kinase activity"/>
    <property type="evidence" value="ECO:0007669"/>
    <property type="project" value="UniProtKB-KW"/>
</dbReference>
<proteinExistence type="predicted"/>
<evidence type="ECO:0000313" key="1">
    <source>
        <dbReference type="EMBL" id="PNX82554.1"/>
    </source>
</evidence>
<keyword evidence="1" id="KW-0808">Transferase</keyword>
<keyword evidence="1" id="KW-0418">Kinase</keyword>
<protein>
    <submittedName>
        <fullName evidence="1">Cysteine-rich receptor-like protein kinase</fullName>
    </submittedName>
</protein>
<dbReference type="EMBL" id="ASHM01042255">
    <property type="protein sequence ID" value="PNX82554.1"/>
    <property type="molecule type" value="Genomic_DNA"/>
</dbReference>
<organism evidence="1 2">
    <name type="scientific">Trifolium pratense</name>
    <name type="common">Red clover</name>
    <dbReference type="NCBI Taxonomy" id="57577"/>
    <lineage>
        <taxon>Eukaryota</taxon>
        <taxon>Viridiplantae</taxon>
        <taxon>Streptophyta</taxon>
        <taxon>Embryophyta</taxon>
        <taxon>Tracheophyta</taxon>
        <taxon>Spermatophyta</taxon>
        <taxon>Magnoliopsida</taxon>
        <taxon>eudicotyledons</taxon>
        <taxon>Gunneridae</taxon>
        <taxon>Pentapetalae</taxon>
        <taxon>rosids</taxon>
        <taxon>fabids</taxon>
        <taxon>Fabales</taxon>
        <taxon>Fabaceae</taxon>
        <taxon>Papilionoideae</taxon>
        <taxon>50 kb inversion clade</taxon>
        <taxon>NPAAA clade</taxon>
        <taxon>Hologalegina</taxon>
        <taxon>IRL clade</taxon>
        <taxon>Trifolieae</taxon>
        <taxon>Trifolium</taxon>
    </lineage>
</organism>
<name>A0A2K3LVJ4_TRIPR</name>
<reference evidence="1 2" key="1">
    <citation type="journal article" date="2014" name="Am. J. Bot.">
        <title>Genome assembly and annotation for red clover (Trifolium pratense; Fabaceae).</title>
        <authorList>
            <person name="Istvanek J."/>
            <person name="Jaros M."/>
            <person name="Krenek A."/>
            <person name="Repkova J."/>
        </authorList>
    </citation>
    <scope>NUCLEOTIDE SEQUENCE [LARGE SCALE GENOMIC DNA]</scope>
    <source>
        <strain evidence="2">cv. Tatra</strain>
        <tissue evidence="1">Young leaves</tissue>
    </source>
</reference>
<accession>A0A2K3LVJ4</accession>
<keyword evidence="1" id="KW-0675">Receptor</keyword>
<dbReference type="Proteomes" id="UP000236291">
    <property type="component" value="Unassembled WGS sequence"/>
</dbReference>
<gene>
    <name evidence="1" type="ORF">L195_g038583</name>
</gene>
<evidence type="ECO:0000313" key="2">
    <source>
        <dbReference type="Proteomes" id="UP000236291"/>
    </source>
</evidence>
<reference evidence="1 2" key="2">
    <citation type="journal article" date="2017" name="Front. Plant Sci.">
        <title>Gene Classification and Mining of Molecular Markers Useful in Red Clover (Trifolium pratense) Breeding.</title>
        <authorList>
            <person name="Istvanek J."/>
            <person name="Dluhosova J."/>
            <person name="Dluhos P."/>
            <person name="Patkova L."/>
            <person name="Nedelnik J."/>
            <person name="Repkova J."/>
        </authorList>
    </citation>
    <scope>NUCLEOTIDE SEQUENCE [LARGE SCALE GENOMIC DNA]</scope>
    <source>
        <strain evidence="2">cv. Tatra</strain>
        <tissue evidence="1">Young leaves</tissue>
    </source>
</reference>